<dbReference type="NCBIfam" id="NF010555">
    <property type="entry name" value="PRK13949.1"/>
    <property type="match status" value="1"/>
</dbReference>
<comment type="caution">
    <text evidence="7">Lacks conserved residue(s) required for the propagation of feature annotation.</text>
</comment>
<dbReference type="Pfam" id="PF01202">
    <property type="entry name" value="SKI"/>
    <property type="match status" value="1"/>
</dbReference>
<dbReference type="InterPro" id="IPR000623">
    <property type="entry name" value="Shikimate_kinase/TSH1"/>
</dbReference>
<accession>A0ABZ2IM57</accession>
<evidence type="ECO:0000256" key="6">
    <source>
        <dbReference type="ARBA" id="ARBA00023141"/>
    </source>
</evidence>
<comment type="catalytic activity">
    <reaction evidence="7">
        <text>shikimate + ATP = 3-phosphoshikimate + ADP + H(+)</text>
        <dbReference type="Rhea" id="RHEA:13121"/>
        <dbReference type="ChEBI" id="CHEBI:15378"/>
        <dbReference type="ChEBI" id="CHEBI:30616"/>
        <dbReference type="ChEBI" id="CHEBI:36208"/>
        <dbReference type="ChEBI" id="CHEBI:145989"/>
        <dbReference type="ChEBI" id="CHEBI:456216"/>
        <dbReference type="EC" id="2.7.1.71"/>
    </reaction>
</comment>
<feature type="binding site" evidence="7">
    <location>
        <position position="118"/>
    </location>
    <ligand>
        <name>ATP</name>
        <dbReference type="ChEBI" id="CHEBI:30616"/>
    </ligand>
</feature>
<keyword evidence="1 7" id="KW-0028">Amino-acid biosynthesis</keyword>
<evidence type="ECO:0000256" key="7">
    <source>
        <dbReference type="HAMAP-Rule" id="MF_00109"/>
    </source>
</evidence>
<comment type="pathway">
    <text evidence="7">Metabolic intermediate biosynthesis; chorismate biosynthesis; chorismate from D-erythrose 4-phosphate and phosphoenolpyruvate: step 5/7.</text>
</comment>
<dbReference type="InterPro" id="IPR031322">
    <property type="entry name" value="Shikimate/glucono_kinase"/>
</dbReference>
<dbReference type="HAMAP" id="MF_00109">
    <property type="entry name" value="Shikimate_kinase"/>
    <property type="match status" value="1"/>
</dbReference>
<dbReference type="GO" id="GO:0004765">
    <property type="term" value="F:shikimate kinase activity"/>
    <property type="evidence" value="ECO:0007669"/>
    <property type="project" value="UniProtKB-EC"/>
</dbReference>
<dbReference type="Proteomes" id="UP001320603">
    <property type="component" value="Chromosome"/>
</dbReference>
<dbReference type="EMBL" id="CP146284">
    <property type="protein sequence ID" value="WWV65849.1"/>
    <property type="molecule type" value="Genomic_DNA"/>
</dbReference>
<sequence length="173" mass="19989">MKRIFLMGYMGAGKTTVGKKLSKQLNLSFIDLDYYIEGRYHKEIRQLFAEKGEEAFRDIERRMLHEVASFEDVLISTGGGTPCFFDNMDFMNKAGTTVYLKVSVDELANRLEVCKQTRPVLRNRSGEELKQFIGESLESRSPFYEKAQIIFDAEQMMTEQDIQAITDKLMDLL</sequence>
<proteinExistence type="inferred from homology"/>
<evidence type="ECO:0000256" key="5">
    <source>
        <dbReference type="ARBA" id="ARBA00022840"/>
    </source>
</evidence>
<dbReference type="CDD" id="cd00464">
    <property type="entry name" value="SK"/>
    <property type="match status" value="1"/>
</dbReference>
<keyword evidence="3 7" id="KW-0547">Nucleotide-binding</keyword>
<keyword evidence="5 7" id="KW-0067">ATP-binding</keyword>
<keyword evidence="6 7" id="KW-0057">Aromatic amino acid biosynthesis</keyword>
<feature type="binding site" evidence="7">
    <location>
        <position position="57"/>
    </location>
    <ligand>
        <name>substrate</name>
    </ligand>
</feature>
<evidence type="ECO:0000313" key="9">
    <source>
        <dbReference type="Proteomes" id="UP001320603"/>
    </source>
</evidence>
<name>A0ABZ2IM57_9BACT</name>
<organism evidence="8 9">
    <name type="scientific">Parabacteroides absconsus</name>
    <dbReference type="NCBI Taxonomy" id="2951805"/>
    <lineage>
        <taxon>Bacteria</taxon>
        <taxon>Pseudomonadati</taxon>
        <taxon>Bacteroidota</taxon>
        <taxon>Bacteroidia</taxon>
        <taxon>Bacteroidales</taxon>
        <taxon>Tannerellaceae</taxon>
        <taxon>Parabacteroides</taxon>
    </lineage>
</organism>
<reference evidence="8 9" key="1">
    <citation type="submission" date="2024-02" db="EMBL/GenBank/DDBJ databases">
        <title>Whole genome sequencing of Parabacteroides sp. AD58.</title>
        <authorList>
            <person name="Chaplin A.V."/>
            <person name="Pikina A.P."/>
            <person name="Sokolova S.R."/>
            <person name="Korostin D.O."/>
            <person name="Efimov B.A."/>
        </authorList>
    </citation>
    <scope>NUCLEOTIDE SEQUENCE [LARGE SCALE GENOMIC DNA]</scope>
    <source>
        <strain evidence="8 9">AD58</strain>
    </source>
</reference>
<dbReference type="Gene3D" id="3.40.50.300">
    <property type="entry name" value="P-loop containing nucleotide triphosphate hydrolases"/>
    <property type="match status" value="1"/>
</dbReference>
<keyword evidence="2 7" id="KW-0808">Transferase</keyword>
<keyword evidence="7" id="KW-0963">Cytoplasm</keyword>
<comment type="similarity">
    <text evidence="7">Belongs to the shikimate kinase family.</text>
</comment>
<evidence type="ECO:0000313" key="8">
    <source>
        <dbReference type="EMBL" id="WWV65849.1"/>
    </source>
</evidence>
<keyword evidence="7" id="KW-0460">Magnesium</keyword>
<comment type="function">
    <text evidence="7">Catalyzes the specific phosphorylation of the 3-hydroxyl group of shikimic acid using ATP as a cosubstrate.</text>
</comment>
<comment type="cofactor">
    <cofactor evidence="7">
        <name>Mg(2+)</name>
        <dbReference type="ChEBI" id="CHEBI:18420"/>
    </cofactor>
    <text evidence="7">Binds 1 Mg(2+) ion per subunit.</text>
</comment>
<feature type="binding site" evidence="7">
    <location>
        <begin position="11"/>
        <end position="16"/>
    </location>
    <ligand>
        <name>ATP</name>
        <dbReference type="ChEBI" id="CHEBI:30616"/>
    </ligand>
</feature>
<dbReference type="PANTHER" id="PTHR21087:SF16">
    <property type="entry name" value="SHIKIMATE KINASE 1, CHLOROPLASTIC"/>
    <property type="match status" value="1"/>
</dbReference>
<keyword evidence="4 7" id="KW-0418">Kinase</keyword>
<dbReference type="RefSeq" id="WP_251967347.1">
    <property type="nucleotide sequence ID" value="NZ_CP146284.1"/>
</dbReference>
<dbReference type="InterPro" id="IPR027417">
    <property type="entry name" value="P-loop_NTPase"/>
</dbReference>
<gene>
    <name evidence="7" type="primary">aroK</name>
    <name evidence="8" type="ORF">NEE14_012730</name>
</gene>
<feature type="binding site" evidence="7">
    <location>
        <position position="140"/>
    </location>
    <ligand>
        <name>substrate</name>
    </ligand>
</feature>
<dbReference type="SUPFAM" id="SSF52540">
    <property type="entry name" value="P-loop containing nucleoside triphosphate hydrolases"/>
    <property type="match status" value="1"/>
</dbReference>
<keyword evidence="9" id="KW-1185">Reference proteome</keyword>
<dbReference type="EC" id="2.7.1.71" evidence="7"/>
<evidence type="ECO:0000256" key="4">
    <source>
        <dbReference type="ARBA" id="ARBA00022777"/>
    </source>
</evidence>
<dbReference type="PRINTS" id="PR01100">
    <property type="entry name" value="SHIKIMTKNASE"/>
</dbReference>
<dbReference type="PANTHER" id="PTHR21087">
    <property type="entry name" value="SHIKIMATE KINASE"/>
    <property type="match status" value="1"/>
</dbReference>
<keyword evidence="7" id="KW-0479">Metal-binding</keyword>
<evidence type="ECO:0000256" key="1">
    <source>
        <dbReference type="ARBA" id="ARBA00022605"/>
    </source>
</evidence>
<feature type="binding site" evidence="7">
    <location>
        <position position="15"/>
    </location>
    <ligand>
        <name>Mg(2+)</name>
        <dbReference type="ChEBI" id="CHEBI:18420"/>
    </ligand>
</feature>
<protein>
    <recommendedName>
        <fullName evidence="7">Shikimate kinase</fullName>
        <shortName evidence="7">SK</shortName>
        <ecNumber evidence="7">2.7.1.71</ecNumber>
    </recommendedName>
</protein>
<comment type="subcellular location">
    <subcellularLocation>
        <location evidence="7">Cytoplasm</location>
    </subcellularLocation>
</comment>
<feature type="binding site" evidence="7">
    <location>
        <position position="33"/>
    </location>
    <ligand>
        <name>substrate</name>
    </ligand>
</feature>
<feature type="binding site" evidence="7">
    <location>
        <position position="79"/>
    </location>
    <ligand>
        <name>substrate</name>
    </ligand>
</feature>
<evidence type="ECO:0000256" key="2">
    <source>
        <dbReference type="ARBA" id="ARBA00022679"/>
    </source>
</evidence>
<evidence type="ECO:0000256" key="3">
    <source>
        <dbReference type="ARBA" id="ARBA00022741"/>
    </source>
</evidence>
<comment type="subunit">
    <text evidence="7">Monomer.</text>
</comment>